<evidence type="ECO:0000256" key="1">
    <source>
        <dbReference type="ARBA" id="ARBA00023239"/>
    </source>
</evidence>
<dbReference type="InterPro" id="IPR013341">
    <property type="entry name" value="Mandelate_racemase_N_dom"/>
</dbReference>
<organism evidence="3 4">
    <name type="scientific">Natronomonas aquatica</name>
    <dbReference type="NCBI Taxonomy" id="2841590"/>
    <lineage>
        <taxon>Archaea</taxon>
        <taxon>Methanobacteriati</taxon>
        <taxon>Methanobacteriota</taxon>
        <taxon>Stenosarchaea group</taxon>
        <taxon>Halobacteria</taxon>
        <taxon>Halobacteriales</taxon>
        <taxon>Natronomonadaceae</taxon>
        <taxon>Natronomonas</taxon>
    </lineage>
</organism>
<protein>
    <submittedName>
        <fullName evidence="3">Mandelate racemase/muconate lactonizing enzyme family protein</fullName>
    </submittedName>
</protein>
<dbReference type="SUPFAM" id="SSF54826">
    <property type="entry name" value="Enolase N-terminal domain-like"/>
    <property type="match status" value="1"/>
</dbReference>
<evidence type="ECO:0000313" key="4">
    <source>
        <dbReference type="Proteomes" id="UP001139494"/>
    </source>
</evidence>
<dbReference type="CDD" id="cd03316">
    <property type="entry name" value="MR_like"/>
    <property type="match status" value="1"/>
</dbReference>
<dbReference type="RefSeq" id="WP_256031027.1">
    <property type="nucleotide sequence ID" value="NZ_JAHLKM010000040.1"/>
</dbReference>
<gene>
    <name evidence="3" type="ORF">KM295_15430</name>
</gene>
<evidence type="ECO:0000313" key="3">
    <source>
        <dbReference type="EMBL" id="MCQ4334846.1"/>
    </source>
</evidence>
<dbReference type="InterPro" id="IPR036849">
    <property type="entry name" value="Enolase-like_C_sf"/>
</dbReference>
<dbReference type="EMBL" id="JAHLKM010000040">
    <property type="protein sequence ID" value="MCQ4334846.1"/>
    <property type="molecule type" value="Genomic_DNA"/>
</dbReference>
<dbReference type="Gene3D" id="3.30.390.10">
    <property type="entry name" value="Enolase-like, N-terminal domain"/>
    <property type="match status" value="1"/>
</dbReference>
<proteinExistence type="predicted"/>
<comment type="caution">
    <text evidence="3">The sequence shown here is derived from an EMBL/GenBank/DDBJ whole genome shotgun (WGS) entry which is preliminary data.</text>
</comment>
<dbReference type="InterPro" id="IPR029065">
    <property type="entry name" value="Enolase_C-like"/>
</dbReference>
<dbReference type="SMART" id="SM00922">
    <property type="entry name" value="MR_MLE"/>
    <property type="match status" value="1"/>
</dbReference>
<accession>A0A9R1CWP5</accession>
<name>A0A9R1CWP5_9EURY</name>
<sequence length="391" mass="43700">MQIVDVEAIPLSYPMDEKRYYAKGEISRDVVIVEIKTDTGLTGIGEAAYFGGPTVTTETVIEEELSEYLIGEDPRYIEKIWEDIYVGTSQHGRRGLTVTGMSGIDIALWDLAGKIHDVPTYQLLGPFKDKVKAYASAGYYTDREDDTEKLAEDMARYVDDGFTGVKLKLGRDTHTETVAKWNQYKGVSKESLDEDEKRVKAVREAVGPKVDVMVDPNNNWDVKTTLRMAERLKDQDLYAIEEPIPADDTEGMEKINSKVNVPLSGCETAYTRYEFRELIERDCVDIVQPGINWVGGISEGLKIASMAASRNKLFMPHAFSSAIDLAAAIHVTCSIPNSEFVEYDQTDYNGLVTDMVEDPFELDEHGYVSPNDSPGLGITLDESFVDNHRTD</sequence>
<dbReference type="Gene3D" id="3.20.20.120">
    <property type="entry name" value="Enolase-like C-terminal domain"/>
    <property type="match status" value="1"/>
</dbReference>
<dbReference type="GO" id="GO:0016829">
    <property type="term" value="F:lyase activity"/>
    <property type="evidence" value="ECO:0007669"/>
    <property type="project" value="UniProtKB-KW"/>
</dbReference>
<evidence type="ECO:0000259" key="2">
    <source>
        <dbReference type="SMART" id="SM00922"/>
    </source>
</evidence>
<dbReference type="Proteomes" id="UP001139494">
    <property type="component" value="Unassembled WGS sequence"/>
</dbReference>
<dbReference type="AlphaFoldDB" id="A0A9R1CWP5"/>
<dbReference type="SUPFAM" id="SSF51604">
    <property type="entry name" value="Enolase C-terminal domain-like"/>
    <property type="match status" value="1"/>
</dbReference>
<dbReference type="InterPro" id="IPR034593">
    <property type="entry name" value="DgoD-like"/>
</dbReference>
<feature type="domain" description="Mandelate racemase/muconate lactonizing enzyme C-terminal" evidence="2">
    <location>
        <begin position="147"/>
        <end position="262"/>
    </location>
</feature>
<reference evidence="3" key="1">
    <citation type="journal article" date="2023" name="Front. Microbiol.">
        <title>Genomic-based phylogenetic and metabolic analyses of the genus Natronomonas, and description of Natronomonas aquatica sp. nov.</title>
        <authorList>
            <person name="Garcia-Roldan A."/>
            <person name="Duran-Viseras A."/>
            <person name="de la Haba R.R."/>
            <person name="Corral P."/>
            <person name="Sanchez-Porro C."/>
            <person name="Ventosa A."/>
        </authorList>
    </citation>
    <scope>NUCLEOTIDE SEQUENCE</scope>
    <source>
        <strain evidence="3">F2-12</strain>
    </source>
</reference>
<dbReference type="InterPro" id="IPR029017">
    <property type="entry name" value="Enolase-like_N"/>
</dbReference>
<dbReference type="Pfam" id="PF13378">
    <property type="entry name" value="MR_MLE_C"/>
    <property type="match status" value="1"/>
</dbReference>
<keyword evidence="1" id="KW-0456">Lyase</keyword>
<dbReference type="SFLD" id="SFLDS00001">
    <property type="entry name" value="Enolase"/>
    <property type="match status" value="1"/>
</dbReference>
<dbReference type="InterPro" id="IPR013342">
    <property type="entry name" value="Mandelate_racemase_C"/>
</dbReference>
<dbReference type="PANTHER" id="PTHR48080">
    <property type="entry name" value="D-GALACTONATE DEHYDRATASE-RELATED"/>
    <property type="match status" value="1"/>
</dbReference>
<dbReference type="Pfam" id="PF02746">
    <property type="entry name" value="MR_MLE_N"/>
    <property type="match status" value="1"/>
</dbReference>
<dbReference type="PANTHER" id="PTHR48080:SF2">
    <property type="entry name" value="D-GALACTONATE DEHYDRATASE"/>
    <property type="match status" value="1"/>
</dbReference>
<keyword evidence="4" id="KW-1185">Reference proteome</keyword>